<evidence type="ECO:0000256" key="1">
    <source>
        <dbReference type="ARBA" id="ARBA00022723"/>
    </source>
</evidence>
<feature type="region of interest" description="Disordered" evidence="3">
    <location>
        <begin position="67"/>
        <end position="151"/>
    </location>
</feature>
<feature type="chain" id="PRO_5015634112" description="EF-hand domain-containing protein" evidence="4">
    <location>
        <begin position="22"/>
        <end position="389"/>
    </location>
</feature>
<feature type="compositionally biased region" description="Gly residues" evidence="3">
    <location>
        <begin position="188"/>
        <end position="214"/>
    </location>
</feature>
<dbReference type="PROSITE" id="PS50222">
    <property type="entry name" value="EF_HAND_2"/>
    <property type="match status" value="1"/>
</dbReference>
<dbReference type="InterPro" id="IPR011992">
    <property type="entry name" value="EF-hand-dom_pair"/>
</dbReference>
<comment type="caution">
    <text evidence="6">The sequence shown here is derived from an EMBL/GenBank/DDBJ whole genome shotgun (WGS) entry which is preliminary data.</text>
</comment>
<dbReference type="EMBL" id="PUHY01000005">
    <property type="protein sequence ID" value="PQO37433.1"/>
    <property type="molecule type" value="Genomic_DNA"/>
</dbReference>
<organism evidence="6 7">
    <name type="scientific">Blastopirellula marina</name>
    <dbReference type="NCBI Taxonomy" id="124"/>
    <lineage>
        <taxon>Bacteria</taxon>
        <taxon>Pseudomonadati</taxon>
        <taxon>Planctomycetota</taxon>
        <taxon>Planctomycetia</taxon>
        <taxon>Pirellulales</taxon>
        <taxon>Pirellulaceae</taxon>
        <taxon>Blastopirellula</taxon>
    </lineage>
</organism>
<feature type="compositionally biased region" description="Polar residues" evidence="3">
    <location>
        <begin position="67"/>
        <end position="77"/>
    </location>
</feature>
<protein>
    <recommendedName>
        <fullName evidence="5">EF-hand domain-containing protein</fullName>
    </recommendedName>
</protein>
<dbReference type="SMART" id="SM00054">
    <property type="entry name" value="EFh"/>
    <property type="match status" value="5"/>
</dbReference>
<feature type="signal peptide" evidence="4">
    <location>
        <begin position="1"/>
        <end position="21"/>
    </location>
</feature>
<name>A0A2S8FZ18_9BACT</name>
<dbReference type="GO" id="GO:0005509">
    <property type="term" value="F:calcium ion binding"/>
    <property type="evidence" value="ECO:0007669"/>
    <property type="project" value="InterPro"/>
</dbReference>
<evidence type="ECO:0000259" key="5">
    <source>
        <dbReference type="PROSITE" id="PS50222"/>
    </source>
</evidence>
<feature type="compositionally biased region" description="Gly residues" evidence="3">
    <location>
        <begin position="79"/>
        <end position="90"/>
    </location>
</feature>
<dbReference type="PANTHER" id="PTHR10827">
    <property type="entry name" value="RETICULOCALBIN"/>
    <property type="match status" value="1"/>
</dbReference>
<dbReference type="PROSITE" id="PS00018">
    <property type="entry name" value="EF_HAND_1"/>
    <property type="match status" value="3"/>
</dbReference>
<dbReference type="AlphaFoldDB" id="A0A2S8FZ18"/>
<dbReference type="Pfam" id="PF13202">
    <property type="entry name" value="EF-hand_5"/>
    <property type="match status" value="2"/>
</dbReference>
<dbReference type="Gene3D" id="1.10.238.10">
    <property type="entry name" value="EF-hand"/>
    <property type="match status" value="3"/>
</dbReference>
<dbReference type="OrthoDB" id="271466at2"/>
<gene>
    <name evidence="6" type="ORF">C5Y83_05680</name>
</gene>
<dbReference type="Proteomes" id="UP000238322">
    <property type="component" value="Unassembled WGS sequence"/>
</dbReference>
<keyword evidence="4" id="KW-0732">Signal</keyword>
<evidence type="ECO:0000313" key="6">
    <source>
        <dbReference type="EMBL" id="PQO37433.1"/>
    </source>
</evidence>
<feature type="domain" description="EF-hand" evidence="5">
    <location>
        <begin position="250"/>
        <end position="285"/>
    </location>
</feature>
<accession>A0A2S8FZ18</accession>
<evidence type="ECO:0000256" key="2">
    <source>
        <dbReference type="ARBA" id="ARBA00022737"/>
    </source>
</evidence>
<dbReference type="InterPro" id="IPR002048">
    <property type="entry name" value="EF_hand_dom"/>
</dbReference>
<evidence type="ECO:0000313" key="7">
    <source>
        <dbReference type="Proteomes" id="UP000238322"/>
    </source>
</evidence>
<sequence>MRNAYLFTLFLGLSWSAPAIAAEAEQPTLDGMSALLEKSLTAIDDDNDGKVPLLNVIRAVRPLGFGAQSNSESSVSTGRGRGQGNRGGRGMSRDASGSEAGGQSRGGRRGRGGEASQGQAASPTSGRGGRGGFDPVERFKSFDQDGDGLLKGDEINARLTGSKYAEDGEVSLEEFQAAFEEMRASMSAGGGHNHGGGGHGGGGQGPGGQRGGNRGAPTATTSEDAALLVSFDQNRDRVIELPEIKLALSQEVERLTQARMTLDKDQDGAISKSEFAAQVESDDPATLDEDGFDRRTRMMFNREDTDQDGAITEEEIKQQVLQQTGRRVLALGYCLEFADLDANRDQQISADEVTKLGSTELSDLLAISGEEPLPCEAFYATIYRRLARR</sequence>
<evidence type="ECO:0000256" key="4">
    <source>
        <dbReference type="SAM" id="SignalP"/>
    </source>
</evidence>
<dbReference type="RefSeq" id="WP_105328682.1">
    <property type="nucleotide sequence ID" value="NZ_PUHY01000005.1"/>
</dbReference>
<dbReference type="InterPro" id="IPR018247">
    <property type="entry name" value="EF_Hand_1_Ca_BS"/>
</dbReference>
<keyword evidence="2" id="KW-0677">Repeat</keyword>
<feature type="region of interest" description="Disordered" evidence="3">
    <location>
        <begin position="186"/>
        <end position="219"/>
    </location>
</feature>
<reference evidence="6 7" key="1">
    <citation type="submission" date="2018-02" db="EMBL/GenBank/DDBJ databases">
        <title>Comparative genomes isolates from brazilian mangrove.</title>
        <authorList>
            <person name="Araujo J.E."/>
            <person name="Taketani R.G."/>
            <person name="Silva M.C.P."/>
            <person name="Loureco M.V."/>
            <person name="Andreote F.D."/>
        </authorList>
    </citation>
    <scope>NUCLEOTIDE SEQUENCE [LARGE SCALE GENOMIC DNA]</scope>
    <source>
        <strain evidence="6 7">Hex-1 MGV</strain>
    </source>
</reference>
<feature type="compositionally biased region" description="Basic and acidic residues" evidence="3">
    <location>
        <begin position="135"/>
        <end position="151"/>
    </location>
</feature>
<evidence type="ECO:0000256" key="3">
    <source>
        <dbReference type="SAM" id="MobiDB-lite"/>
    </source>
</evidence>
<dbReference type="SUPFAM" id="SSF47473">
    <property type="entry name" value="EF-hand"/>
    <property type="match status" value="1"/>
</dbReference>
<dbReference type="PANTHER" id="PTHR10827:SF98">
    <property type="entry name" value="45 KDA CALCIUM-BINDING PROTEIN"/>
    <property type="match status" value="1"/>
</dbReference>
<keyword evidence="1" id="KW-0479">Metal-binding</keyword>
<proteinExistence type="predicted"/>